<comment type="caution">
    <text evidence="2">The sequence shown here is derived from an EMBL/GenBank/DDBJ whole genome shotgun (WGS) entry which is preliminary data.</text>
</comment>
<dbReference type="EMBL" id="NMVI01000015">
    <property type="protein sequence ID" value="OYN87975.1"/>
    <property type="molecule type" value="Genomic_DNA"/>
</dbReference>
<evidence type="ECO:0000313" key="3">
    <source>
        <dbReference type="Proteomes" id="UP000216533"/>
    </source>
</evidence>
<keyword evidence="1" id="KW-1133">Transmembrane helix</keyword>
<dbReference type="Proteomes" id="UP000216533">
    <property type="component" value="Unassembled WGS sequence"/>
</dbReference>
<feature type="transmembrane region" description="Helical" evidence="1">
    <location>
        <begin position="34"/>
        <end position="54"/>
    </location>
</feature>
<organism evidence="2 3">
    <name type="scientific">Parenemella sanctibonifatiensis</name>
    <dbReference type="NCBI Taxonomy" id="2016505"/>
    <lineage>
        <taxon>Bacteria</taxon>
        <taxon>Bacillati</taxon>
        <taxon>Actinomycetota</taxon>
        <taxon>Actinomycetes</taxon>
        <taxon>Propionibacteriales</taxon>
        <taxon>Propionibacteriaceae</taxon>
        <taxon>Parenemella</taxon>
    </lineage>
</organism>
<dbReference type="AlphaFoldDB" id="A0A255EEH4"/>
<reference evidence="2 3" key="1">
    <citation type="submission" date="2017-07" db="EMBL/GenBank/DDBJ databases">
        <title>Draft whole genome sequences of clinical Proprionibacteriaceae strains.</title>
        <authorList>
            <person name="Bernier A.-M."/>
            <person name="Bernard K."/>
            <person name="Domingo M.-C."/>
        </authorList>
    </citation>
    <scope>NUCLEOTIDE SEQUENCE [LARGE SCALE GENOMIC DNA]</scope>
    <source>
        <strain evidence="2 3">NML 160184</strain>
    </source>
</reference>
<protein>
    <submittedName>
        <fullName evidence="2">Uncharacterized protein</fullName>
    </submittedName>
</protein>
<keyword evidence="1" id="KW-0472">Membrane</keyword>
<keyword evidence="1" id="KW-0812">Transmembrane</keyword>
<evidence type="ECO:0000256" key="1">
    <source>
        <dbReference type="SAM" id="Phobius"/>
    </source>
</evidence>
<proteinExistence type="predicted"/>
<name>A0A255EEH4_9ACTN</name>
<sequence length="68" mass="6934">MIVLTGTTTWGPVGLIDLVAHGQLFGPELTPAKAALALAMVAVGVVLVLITRAANSGTEMEPRIPDAP</sequence>
<accession>A0A255EEH4</accession>
<gene>
    <name evidence="2" type="ORF">CGZ92_06900</name>
</gene>
<evidence type="ECO:0000313" key="2">
    <source>
        <dbReference type="EMBL" id="OYN87975.1"/>
    </source>
</evidence>